<proteinExistence type="inferred from homology"/>
<feature type="domain" description="TonB-dependent receptor-like beta-barrel" evidence="11">
    <location>
        <begin position="460"/>
        <end position="982"/>
    </location>
</feature>
<keyword evidence="5 9" id="KW-0798">TonB box</keyword>
<keyword evidence="2 8" id="KW-0813">Transport</keyword>
<dbReference type="Gene3D" id="2.60.40.1120">
    <property type="entry name" value="Carboxypeptidase-like, regulatory domain"/>
    <property type="match status" value="1"/>
</dbReference>
<dbReference type="SUPFAM" id="SSF49464">
    <property type="entry name" value="Carboxypeptidase regulatory domain-like"/>
    <property type="match status" value="1"/>
</dbReference>
<comment type="subcellular location">
    <subcellularLocation>
        <location evidence="1 8">Cell outer membrane</location>
        <topology evidence="1 8">Multi-pass membrane protein</topology>
    </subcellularLocation>
</comment>
<dbReference type="InterPro" id="IPR037066">
    <property type="entry name" value="Plug_dom_sf"/>
</dbReference>
<evidence type="ECO:0000256" key="5">
    <source>
        <dbReference type="ARBA" id="ARBA00023077"/>
    </source>
</evidence>
<feature type="chain" id="PRO_5045486291" evidence="10">
    <location>
        <begin position="25"/>
        <end position="1019"/>
    </location>
</feature>
<dbReference type="InterPro" id="IPR036942">
    <property type="entry name" value="Beta-barrel_TonB_sf"/>
</dbReference>
<reference evidence="13 14" key="1">
    <citation type="submission" date="2022-01" db="EMBL/GenBank/DDBJ databases">
        <title>Labilibaculum sp. nov, a marine bacterium isolated from Antarctica.</title>
        <authorList>
            <person name="Dai W."/>
        </authorList>
    </citation>
    <scope>NUCLEOTIDE SEQUENCE [LARGE SCALE GENOMIC DNA]</scope>
    <source>
        <strain evidence="13 14">DW002</strain>
    </source>
</reference>
<evidence type="ECO:0000256" key="3">
    <source>
        <dbReference type="ARBA" id="ARBA00022452"/>
    </source>
</evidence>
<accession>A0ABT5VN90</accession>
<evidence type="ECO:0000256" key="10">
    <source>
        <dbReference type="SAM" id="SignalP"/>
    </source>
</evidence>
<comment type="caution">
    <text evidence="13">The sequence shown here is derived from an EMBL/GenBank/DDBJ whole genome shotgun (WGS) entry which is preliminary data.</text>
</comment>
<keyword evidence="6 8" id="KW-0472">Membrane</keyword>
<feature type="domain" description="TonB-dependent receptor plug" evidence="12">
    <location>
        <begin position="117"/>
        <end position="223"/>
    </location>
</feature>
<sequence length="1019" mass="113067">MKRIMQKLSLLIVMLLLIVGAANAQQLTVSGKVTDHSGLSIPGVNIVVKGTTNGTVTDIDGNYSIKAENKDVLVFSFIGFTNQEFIVGINPIIDAVMLEESIGMNEVVVVGYGTQKKANLTGAVSSVDFGNLETRPAANTASLLQGQMSGVTVSNFSNQPGEDNPQIRIRGIGTLNAGQEPLVIVDGVESSLSQIPAADIESLSVLKDAASAAIYGVRAANGVIVVTTKQGKSGKPKVSLRQSFAWQQALVEPNFVDSWDYASIQNLDLTEQGQDALYTDEQIQMMRDGTDPDRWANTNWFDEMYRTAPMNTTYLSVSGSKENVRYMFSGEYLNQDGTMIKTGQKRYNFRSNISVDLSDRVTIGLNLSGNKRDVKETLNNASSSNGDQDINYIIRRFANPTIPVKYSNGNWGQVNGLYYLPGSTVGGIKNPVELANRGENITEKYNFTGKIFADVEILKNLHFKPNFSYVYNSSLLSKFTPTYETYDVEGNVINENVHNKLINNNQTTKRYQIENLLTYNVTLNENHKIGVLAGQSSRLFRLDFFEASVEDFPNNNIHELNGGINNKDVSGSARELALNSFFGRVNYNFADKYLIEANYRYDGTSRMSSDNRWGGFPSVSAGWVASNENFLSDFGPLSFLKVRGSWGQLGNENIGGSNFYPYAQTIGTGQNYLWGNNIAPGVAVTSLANSNLTWETTTITDIGVDINLFKNKIQIVADWFDKTSSDILVRLPIPTTLGNVSAPFQNVGEVKNTGWEIDVKMNETFGDFNVFGGFNLTHVKNEVTNYGGLESISNNAITKEGEAISSYYAFIADGYYQSQEELDNAPTQFGKPLRLGDVKYRDISGPDGTPDGKISADYDRTIIGNKFPKLQYSFNLGASYKGFDVYAFFQGISGIDRYYWYNTETSGTLTDVALDYWTEENRNAPTPRWGNLANNTKYSTFWLKDASYLRLKNLEVGYTIPSELTKKMHIENARIYFSGVNLWTKTDVDDYDPEKLTGDDRNRDYPQSKVYSLGLNVTF</sequence>
<keyword evidence="13" id="KW-0675">Receptor</keyword>
<organism evidence="13 14">
    <name type="scientific">Paralabilibaculum antarcticum</name>
    <dbReference type="NCBI Taxonomy" id="2912572"/>
    <lineage>
        <taxon>Bacteria</taxon>
        <taxon>Pseudomonadati</taxon>
        <taxon>Bacteroidota</taxon>
        <taxon>Bacteroidia</taxon>
        <taxon>Marinilabiliales</taxon>
        <taxon>Marinifilaceae</taxon>
        <taxon>Paralabilibaculum</taxon>
    </lineage>
</organism>
<evidence type="ECO:0000256" key="1">
    <source>
        <dbReference type="ARBA" id="ARBA00004571"/>
    </source>
</evidence>
<dbReference type="InterPro" id="IPR000531">
    <property type="entry name" value="Beta-barrel_TonB"/>
</dbReference>
<keyword evidence="4 8" id="KW-0812">Transmembrane</keyword>
<dbReference type="Gene3D" id="2.170.130.10">
    <property type="entry name" value="TonB-dependent receptor, plug domain"/>
    <property type="match status" value="1"/>
</dbReference>
<dbReference type="InterPro" id="IPR023997">
    <property type="entry name" value="TonB-dep_OMP_SusC/RagA_CS"/>
</dbReference>
<dbReference type="Pfam" id="PF13715">
    <property type="entry name" value="CarbopepD_reg_2"/>
    <property type="match status" value="1"/>
</dbReference>
<evidence type="ECO:0000256" key="7">
    <source>
        <dbReference type="ARBA" id="ARBA00023237"/>
    </source>
</evidence>
<dbReference type="InterPro" id="IPR039426">
    <property type="entry name" value="TonB-dep_rcpt-like"/>
</dbReference>
<dbReference type="EMBL" id="JAKJSC010000001">
    <property type="protein sequence ID" value="MDE5416747.1"/>
    <property type="molecule type" value="Genomic_DNA"/>
</dbReference>
<evidence type="ECO:0000256" key="4">
    <source>
        <dbReference type="ARBA" id="ARBA00022692"/>
    </source>
</evidence>
<evidence type="ECO:0000259" key="12">
    <source>
        <dbReference type="Pfam" id="PF07715"/>
    </source>
</evidence>
<keyword evidence="3 8" id="KW-1134">Transmembrane beta strand</keyword>
<evidence type="ECO:0000313" key="13">
    <source>
        <dbReference type="EMBL" id="MDE5416747.1"/>
    </source>
</evidence>
<protein>
    <submittedName>
        <fullName evidence="13">TonB-dependent receptor</fullName>
    </submittedName>
</protein>
<evidence type="ECO:0000259" key="11">
    <source>
        <dbReference type="Pfam" id="PF00593"/>
    </source>
</evidence>
<dbReference type="RefSeq" id="WP_275108086.1">
    <property type="nucleotide sequence ID" value="NZ_JAKJSC010000001.1"/>
</dbReference>
<comment type="similarity">
    <text evidence="8 9">Belongs to the TonB-dependent receptor family.</text>
</comment>
<keyword evidence="14" id="KW-1185">Reference proteome</keyword>
<dbReference type="NCBIfam" id="TIGR04057">
    <property type="entry name" value="SusC_RagA_signa"/>
    <property type="match status" value="1"/>
</dbReference>
<dbReference type="InterPro" id="IPR008969">
    <property type="entry name" value="CarboxyPept-like_regulatory"/>
</dbReference>
<dbReference type="SUPFAM" id="SSF56935">
    <property type="entry name" value="Porins"/>
    <property type="match status" value="1"/>
</dbReference>
<dbReference type="Gene3D" id="2.40.170.20">
    <property type="entry name" value="TonB-dependent receptor, beta-barrel domain"/>
    <property type="match status" value="1"/>
</dbReference>
<evidence type="ECO:0000256" key="6">
    <source>
        <dbReference type="ARBA" id="ARBA00023136"/>
    </source>
</evidence>
<evidence type="ECO:0000256" key="8">
    <source>
        <dbReference type="PROSITE-ProRule" id="PRU01360"/>
    </source>
</evidence>
<dbReference type="PROSITE" id="PS52016">
    <property type="entry name" value="TONB_DEPENDENT_REC_3"/>
    <property type="match status" value="1"/>
</dbReference>
<evidence type="ECO:0000256" key="2">
    <source>
        <dbReference type="ARBA" id="ARBA00022448"/>
    </source>
</evidence>
<dbReference type="Pfam" id="PF07715">
    <property type="entry name" value="Plug"/>
    <property type="match status" value="1"/>
</dbReference>
<feature type="signal peptide" evidence="10">
    <location>
        <begin position="1"/>
        <end position="24"/>
    </location>
</feature>
<dbReference type="InterPro" id="IPR012910">
    <property type="entry name" value="Plug_dom"/>
</dbReference>
<gene>
    <name evidence="13" type="ORF">L3049_01920</name>
</gene>
<name>A0ABT5VN90_9BACT</name>
<dbReference type="NCBIfam" id="TIGR04056">
    <property type="entry name" value="OMP_RagA_SusC"/>
    <property type="match status" value="1"/>
</dbReference>
<dbReference type="Pfam" id="PF00593">
    <property type="entry name" value="TonB_dep_Rec_b-barrel"/>
    <property type="match status" value="1"/>
</dbReference>
<keyword evidence="7 8" id="KW-0998">Cell outer membrane</keyword>
<evidence type="ECO:0000313" key="14">
    <source>
        <dbReference type="Proteomes" id="UP001528920"/>
    </source>
</evidence>
<keyword evidence="10" id="KW-0732">Signal</keyword>
<dbReference type="Proteomes" id="UP001528920">
    <property type="component" value="Unassembled WGS sequence"/>
</dbReference>
<evidence type="ECO:0000256" key="9">
    <source>
        <dbReference type="RuleBase" id="RU003357"/>
    </source>
</evidence>
<dbReference type="InterPro" id="IPR023996">
    <property type="entry name" value="TonB-dep_OMP_SusC/RagA"/>
</dbReference>